<accession>A0A9W6QKW8</accession>
<dbReference type="GO" id="GO:0009089">
    <property type="term" value="P:lysine biosynthetic process via diaminopimelate"/>
    <property type="evidence" value="ECO:0007669"/>
    <property type="project" value="InterPro"/>
</dbReference>
<evidence type="ECO:0000313" key="6">
    <source>
        <dbReference type="EMBL" id="GLW90103.1"/>
    </source>
</evidence>
<protein>
    <recommendedName>
        <fullName evidence="3">Acetaldehyde dehydrogenase</fullName>
        <ecNumber evidence="3">1.2.1.10</ecNumber>
    </recommendedName>
    <alternativeName>
        <fullName evidence="3">Acetaldehyde dehydrogenase [acetylating]</fullName>
    </alternativeName>
</protein>
<dbReference type="AlphaFoldDB" id="A0A9W6QKW8"/>
<dbReference type="InterPro" id="IPR015426">
    <property type="entry name" value="Acetylaldehyde_DH_C"/>
</dbReference>
<organism evidence="6 7">
    <name type="scientific">Actinokineospora globicatena</name>
    <dbReference type="NCBI Taxonomy" id="103729"/>
    <lineage>
        <taxon>Bacteria</taxon>
        <taxon>Bacillati</taxon>
        <taxon>Actinomycetota</taxon>
        <taxon>Actinomycetes</taxon>
        <taxon>Pseudonocardiales</taxon>
        <taxon>Pseudonocardiaceae</taxon>
        <taxon>Actinokineospora</taxon>
    </lineage>
</organism>
<dbReference type="Pfam" id="PF09290">
    <property type="entry name" value="AcetDehyd-dimer"/>
    <property type="match status" value="1"/>
</dbReference>
<feature type="binding site" evidence="3">
    <location>
        <position position="280"/>
    </location>
    <ligand>
        <name>NAD(+)</name>
        <dbReference type="ChEBI" id="CHEBI:57540"/>
    </ligand>
</feature>
<comment type="caution">
    <text evidence="3">Lacks conserved residue(s) required for the propagation of feature annotation.</text>
</comment>
<comment type="caution">
    <text evidence="6">The sequence shown here is derived from an EMBL/GenBank/DDBJ whole genome shotgun (WGS) entry which is preliminary data.</text>
</comment>
<proteinExistence type="inferred from homology"/>
<dbReference type="Gene3D" id="3.30.360.10">
    <property type="entry name" value="Dihydrodipicolinate Reductase, domain 2"/>
    <property type="match status" value="1"/>
</dbReference>
<keyword evidence="3" id="KW-0520">NAD</keyword>
<name>A0A9W6QKW8_9PSEU</name>
<evidence type="ECO:0000256" key="3">
    <source>
        <dbReference type="HAMAP-Rule" id="MF_01657"/>
    </source>
</evidence>
<dbReference type="SUPFAM" id="SSF51735">
    <property type="entry name" value="NAD(P)-binding Rossmann-fold domains"/>
    <property type="match status" value="1"/>
</dbReference>
<dbReference type="NCBIfam" id="TIGR03215">
    <property type="entry name" value="ac_ald_DH_ac"/>
    <property type="match status" value="1"/>
</dbReference>
<dbReference type="Proteomes" id="UP001165042">
    <property type="component" value="Unassembled WGS sequence"/>
</dbReference>
<evidence type="ECO:0000256" key="2">
    <source>
        <dbReference type="ARBA" id="ARBA00023002"/>
    </source>
</evidence>
<dbReference type="Gene3D" id="3.40.50.720">
    <property type="entry name" value="NAD(P)-binding Rossmann-like Domain"/>
    <property type="match status" value="1"/>
</dbReference>
<keyword evidence="3" id="KW-0058">Aromatic hydrocarbons catabolism</keyword>
<dbReference type="EMBL" id="BSSD01000001">
    <property type="protein sequence ID" value="GLW90103.1"/>
    <property type="molecule type" value="Genomic_DNA"/>
</dbReference>
<dbReference type="InterPro" id="IPR003361">
    <property type="entry name" value="Acetaldehyde_dehydrogenase"/>
</dbReference>
<sequence>MSISEMATGAEVGRGGRIRVAVIGTGAIGQDLVSKVHRSPVLDLALAVGRNAASAGLAHAARLGYPTSDGGIDAVLAAERPFDVLFDATSAAAHLEHWRLLADEPTLLVDLTPSKIGQMVVPTVTGTRGTTGRDVSLISCGGQASIPVAHALAERFAVDYLEVVSTVASTIAGRATRLNLDEYVATTQHAVTTFTDVADTKAILNISPAVPPATFRTAVHAVIPGADAGAVRAVVDEVAARVRAFAPGYQVIACAVSGDRVVVSVEVTATSDVLPPYAGNLDIINSAAILVAEQHAARLSPAGGTGARA</sequence>
<dbReference type="Pfam" id="PF01113">
    <property type="entry name" value="DapB_N"/>
    <property type="match status" value="1"/>
</dbReference>
<dbReference type="HAMAP" id="MF_01657">
    <property type="entry name" value="Ac_ald_DH_ac"/>
    <property type="match status" value="1"/>
</dbReference>
<evidence type="ECO:0000256" key="1">
    <source>
        <dbReference type="ARBA" id="ARBA00022857"/>
    </source>
</evidence>
<dbReference type="PIRSF" id="PIRSF015689">
    <property type="entry name" value="Actaldh_dh_actl"/>
    <property type="match status" value="1"/>
</dbReference>
<dbReference type="CDD" id="cd23933">
    <property type="entry name" value="ALDH_C"/>
    <property type="match status" value="1"/>
</dbReference>
<dbReference type="InterPro" id="IPR036291">
    <property type="entry name" value="NAD(P)-bd_dom_sf"/>
</dbReference>
<gene>
    <name evidence="6" type="ORF">Aglo03_09190</name>
</gene>
<dbReference type="GO" id="GO:0051287">
    <property type="term" value="F:NAD binding"/>
    <property type="evidence" value="ECO:0007669"/>
    <property type="project" value="UniProtKB-UniRule"/>
</dbReference>
<feature type="active site" description="Acyl-thioester intermediate" evidence="3">
    <location>
        <position position="140"/>
    </location>
</feature>
<dbReference type="NCBIfam" id="NF006157">
    <property type="entry name" value="PRK08300.1"/>
    <property type="match status" value="1"/>
</dbReference>
<dbReference type="RefSeq" id="WP_285607837.1">
    <property type="nucleotide sequence ID" value="NZ_BSSD01000001.1"/>
</dbReference>
<feature type="domain" description="Acetaldehyde dehydrogenase C-terminal" evidence="5">
    <location>
        <begin position="140"/>
        <end position="275"/>
    </location>
</feature>
<feature type="domain" description="Dihydrodipicolinate reductase N-terminal" evidence="4">
    <location>
        <begin position="18"/>
        <end position="108"/>
    </location>
</feature>
<dbReference type="GO" id="GO:0008839">
    <property type="term" value="F:4-hydroxy-tetrahydrodipicolinate reductase"/>
    <property type="evidence" value="ECO:0007669"/>
    <property type="project" value="InterPro"/>
</dbReference>
<keyword evidence="2 3" id="KW-0560">Oxidoreductase</keyword>
<reference evidence="6" key="1">
    <citation type="submission" date="2023-02" db="EMBL/GenBank/DDBJ databases">
        <title>Actinokineospora globicatena NBRC 15670.</title>
        <authorList>
            <person name="Ichikawa N."/>
            <person name="Sato H."/>
            <person name="Tonouchi N."/>
        </authorList>
    </citation>
    <scope>NUCLEOTIDE SEQUENCE</scope>
    <source>
        <strain evidence="6">NBRC 15670</strain>
    </source>
</reference>
<dbReference type="InterPro" id="IPR000846">
    <property type="entry name" value="DapB_N"/>
</dbReference>
<dbReference type="EC" id="1.2.1.10" evidence="3"/>
<keyword evidence="1" id="KW-0521">NADP</keyword>
<comment type="catalytic activity">
    <reaction evidence="3">
        <text>acetaldehyde + NAD(+) + CoA = acetyl-CoA + NADH + H(+)</text>
        <dbReference type="Rhea" id="RHEA:23288"/>
        <dbReference type="ChEBI" id="CHEBI:15343"/>
        <dbReference type="ChEBI" id="CHEBI:15378"/>
        <dbReference type="ChEBI" id="CHEBI:57287"/>
        <dbReference type="ChEBI" id="CHEBI:57288"/>
        <dbReference type="ChEBI" id="CHEBI:57540"/>
        <dbReference type="ChEBI" id="CHEBI:57945"/>
        <dbReference type="EC" id="1.2.1.10"/>
    </reaction>
</comment>
<evidence type="ECO:0000259" key="4">
    <source>
        <dbReference type="Pfam" id="PF01113"/>
    </source>
</evidence>
<feature type="binding site" evidence="3">
    <location>
        <begin position="25"/>
        <end position="28"/>
    </location>
    <ligand>
        <name>NAD(+)</name>
        <dbReference type="ChEBI" id="CHEBI:57540"/>
    </ligand>
</feature>
<evidence type="ECO:0000259" key="5">
    <source>
        <dbReference type="Pfam" id="PF09290"/>
    </source>
</evidence>
<comment type="similarity">
    <text evidence="3">Belongs to the acetaldehyde dehydrogenase family.</text>
</comment>
<evidence type="ECO:0000313" key="7">
    <source>
        <dbReference type="Proteomes" id="UP001165042"/>
    </source>
</evidence>
<dbReference type="GO" id="GO:0008774">
    <property type="term" value="F:acetaldehyde dehydrogenase (acetylating) activity"/>
    <property type="evidence" value="ECO:0007669"/>
    <property type="project" value="UniProtKB-UniRule"/>
</dbReference>
<keyword evidence="7" id="KW-1185">Reference proteome</keyword>
<dbReference type="SUPFAM" id="SSF55347">
    <property type="entry name" value="Glyceraldehyde-3-phosphate dehydrogenase-like, C-terminal domain"/>
    <property type="match status" value="1"/>
</dbReference>